<feature type="domain" description="Olfactomedin-like" evidence="6">
    <location>
        <begin position="115"/>
        <end position="366"/>
    </location>
</feature>
<dbReference type="PANTHER" id="PTHR23192:SF35">
    <property type="entry name" value="OLFACTOMEDIN-LIKE DOMAIN-CONTAINING PROTEIN"/>
    <property type="match status" value="1"/>
</dbReference>
<proteinExistence type="predicted"/>
<evidence type="ECO:0000256" key="2">
    <source>
        <dbReference type="ARBA" id="ARBA00022525"/>
    </source>
</evidence>
<protein>
    <recommendedName>
        <fullName evidence="6">Olfactomedin-like domain-containing protein</fullName>
    </recommendedName>
</protein>
<evidence type="ECO:0000256" key="1">
    <source>
        <dbReference type="ARBA" id="ARBA00004613"/>
    </source>
</evidence>
<dbReference type="SMART" id="SM00284">
    <property type="entry name" value="OLF"/>
    <property type="match status" value="1"/>
</dbReference>
<feature type="chain" id="PRO_5020861056" description="Olfactomedin-like domain-containing protein" evidence="5">
    <location>
        <begin position="22"/>
        <end position="366"/>
    </location>
</feature>
<reference evidence="7" key="3">
    <citation type="journal article" date="2019" name="G3 (Bethesda)">
        <title>Hybrid Assembly of the Genome of the Entomopathogenic Nematode Steinernema carpocapsae Identifies the X-Chromosome.</title>
        <authorList>
            <person name="Serra L."/>
            <person name="Macchietto M."/>
            <person name="Macias-Munoz A."/>
            <person name="McGill C.J."/>
            <person name="Rodriguez I.M."/>
            <person name="Rodriguez B."/>
            <person name="Murad R."/>
            <person name="Mortazavi A."/>
        </authorList>
    </citation>
    <scope>NUCLEOTIDE SEQUENCE</scope>
    <source>
        <strain evidence="7">ALL</strain>
    </source>
</reference>
<dbReference type="PROSITE" id="PS51132">
    <property type="entry name" value="OLF"/>
    <property type="match status" value="1"/>
</dbReference>
<keyword evidence="2" id="KW-0964">Secreted</keyword>
<feature type="compositionally biased region" description="Basic residues" evidence="4">
    <location>
        <begin position="97"/>
        <end position="116"/>
    </location>
</feature>
<evidence type="ECO:0000256" key="5">
    <source>
        <dbReference type="SAM" id="SignalP"/>
    </source>
</evidence>
<evidence type="ECO:0000256" key="4">
    <source>
        <dbReference type="SAM" id="MobiDB-lite"/>
    </source>
</evidence>
<organism evidence="7">
    <name type="scientific">Steinernema carpocapsae</name>
    <name type="common">Entomopathogenic nematode</name>
    <dbReference type="NCBI Taxonomy" id="34508"/>
    <lineage>
        <taxon>Eukaryota</taxon>
        <taxon>Metazoa</taxon>
        <taxon>Ecdysozoa</taxon>
        <taxon>Nematoda</taxon>
        <taxon>Chromadorea</taxon>
        <taxon>Rhabditida</taxon>
        <taxon>Tylenchina</taxon>
        <taxon>Panagrolaimomorpha</taxon>
        <taxon>Strongyloidoidea</taxon>
        <taxon>Steinernematidae</taxon>
        <taxon>Steinernema</taxon>
    </lineage>
</organism>
<name>A0A4U5P750_STECR</name>
<feature type="signal peptide" evidence="5">
    <location>
        <begin position="1"/>
        <end position="21"/>
    </location>
</feature>
<feature type="region of interest" description="Disordered" evidence="4">
    <location>
        <begin position="83"/>
        <end position="116"/>
    </location>
</feature>
<dbReference type="EMBL" id="AZBU02000002">
    <property type="protein sequence ID" value="TKR92142.1"/>
    <property type="molecule type" value="Genomic_DNA"/>
</dbReference>
<sequence length="366" mass="42000">MWPTVAACGLLCLSFVVIVHQRNKIHGLQLLLDSRSRRVPRSISYFSESSHEDKDATTQTYFFPLYTQLSSKSIEKLCKTRFQKENPGNEESEKQKTRNRTTKVNRKHTKKTSRTCKKMKSLGTKTLVGNRLYQDGAAMRSRDRWLLTEYGTGYSLFEYRTNGSDTISSTDPYSIYSLDDPFQGTDHTLINNGRTFAYNMATSNSIDFVNLDTKRKIRRSLNISKEPLYKHSTSRVDIEFDEVALWVIYRKPGEKHITVSRFDPVSLSEKARWSLTYLPIEKNMTNSFVACGVLHMVTTATSGGRSTNRITPVFDFDSGSYTEHNGELNLEWKGYSMPSNVQYDQFSQSLNVFDRGTIYSININTD</sequence>
<comment type="subcellular location">
    <subcellularLocation>
        <location evidence="1">Secreted</location>
    </subcellularLocation>
</comment>
<dbReference type="STRING" id="34508.A0A4U5P750"/>
<comment type="caution">
    <text evidence="7">The sequence shown here is derived from an EMBL/GenBank/DDBJ whole genome shotgun (WGS) entry which is preliminary data.</text>
</comment>
<dbReference type="OrthoDB" id="8626508at2759"/>
<gene>
    <name evidence="7" type="ORF">L596_006854</name>
</gene>
<evidence type="ECO:0000313" key="7">
    <source>
        <dbReference type="EMBL" id="TKR92142.1"/>
    </source>
</evidence>
<keyword evidence="5" id="KW-0732">Signal</keyword>
<dbReference type="PANTHER" id="PTHR23192">
    <property type="entry name" value="OLFACTOMEDIN-RELATED"/>
    <property type="match status" value="1"/>
</dbReference>
<dbReference type="GO" id="GO:0007165">
    <property type="term" value="P:signal transduction"/>
    <property type="evidence" value="ECO:0007669"/>
    <property type="project" value="TreeGrafter"/>
</dbReference>
<reference evidence="7" key="2">
    <citation type="journal article" date="2015" name="Genome Biol.">
        <title>Comparative genomics of Steinernema reveals deeply conserved gene regulatory networks.</title>
        <authorList>
            <person name="Dillman A.R."/>
            <person name="Macchietto M."/>
            <person name="Porter C.F."/>
            <person name="Rogers A."/>
            <person name="Williams B."/>
            <person name="Antoshechkin I."/>
            <person name="Lee M.M."/>
            <person name="Goodwin Z."/>
            <person name="Lu X."/>
            <person name="Lewis E.E."/>
            <person name="Goodrich-Blair H."/>
            <person name="Stock S.P."/>
            <person name="Adams B.J."/>
            <person name="Sternberg P.W."/>
            <person name="Mortazavi A."/>
        </authorList>
    </citation>
    <scope>NUCLEOTIDE SEQUENCE [LARGE SCALE GENOMIC DNA]</scope>
    <source>
        <strain evidence="7">ALL</strain>
    </source>
</reference>
<dbReference type="InterPro" id="IPR050605">
    <property type="entry name" value="Olfactomedin-like_domain"/>
</dbReference>
<accession>A0A4U5P750</accession>
<dbReference type="AlphaFoldDB" id="A0A4U5P750"/>
<evidence type="ECO:0000259" key="6">
    <source>
        <dbReference type="PROSITE" id="PS51132"/>
    </source>
</evidence>
<reference evidence="7" key="1">
    <citation type="submission" date="2013-11" db="EMBL/GenBank/DDBJ databases">
        <authorList>
            <person name="Sternberg P."/>
            <person name="Dillman A."/>
            <person name="Macchietto M."/>
        </authorList>
    </citation>
    <scope>NUCLEOTIDE SEQUENCE</scope>
    <source>
        <strain evidence="7">ALL</strain>
    </source>
</reference>
<dbReference type="InterPro" id="IPR003112">
    <property type="entry name" value="Olfac-like_dom"/>
</dbReference>
<dbReference type="Pfam" id="PF02191">
    <property type="entry name" value="OLF"/>
    <property type="match status" value="1"/>
</dbReference>
<evidence type="ECO:0000256" key="3">
    <source>
        <dbReference type="PROSITE-ProRule" id="PRU00446"/>
    </source>
</evidence>
<dbReference type="GO" id="GO:0005615">
    <property type="term" value="C:extracellular space"/>
    <property type="evidence" value="ECO:0007669"/>
    <property type="project" value="TreeGrafter"/>
</dbReference>
<comment type="caution">
    <text evidence="3">Lacks conserved residue(s) required for the propagation of feature annotation.</text>
</comment>